<dbReference type="InterPro" id="IPR012349">
    <property type="entry name" value="Split_barrel_FMN-bd"/>
</dbReference>
<evidence type="ECO:0000313" key="4">
    <source>
        <dbReference type="Proteomes" id="UP000031197"/>
    </source>
</evidence>
<dbReference type="Proteomes" id="UP000031197">
    <property type="component" value="Unassembled WGS sequence"/>
</dbReference>
<evidence type="ECO:0000259" key="1">
    <source>
        <dbReference type="Pfam" id="PF10615"/>
    </source>
</evidence>
<dbReference type="InterPro" id="IPR019595">
    <property type="entry name" value="DUF2470"/>
</dbReference>
<name>A0A0B3YVS0_9ALTE</name>
<proteinExistence type="predicted"/>
<evidence type="ECO:0000313" key="3">
    <source>
        <dbReference type="EMBL" id="KHT44634.1"/>
    </source>
</evidence>
<organism evidence="3 4">
    <name type="scientific">Alteromonas marina</name>
    <dbReference type="NCBI Taxonomy" id="203795"/>
    <lineage>
        <taxon>Bacteria</taxon>
        <taxon>Pseudomonadati</taxon>
        <taxon>Pseudomonadota</taxon>
        <taxon>Gammaproteobacteria</taxon>
        <taxon>Alteromonadales</taxon>
        <taxon>Alteromonadaceae</taxon>
        <taxon>Alteromonas/Salinimonas group</taxon>
        <taxon>Alteromonas</taxon>
    </lineage>
</organism>
<dbReference type="PANTHER" id="PTHR13343:SF17">
    <property type="entry name" value="CELLULAR REPRESSOR OF E1A-STIMULATED GENES, ISOFORM A"/>
    <property type="match status" value="1"/>
</dbReference>
<dbReference type="Pfam" id="PF13883">
    <property type="entry name" value="CREG_beta-barrel"/>
    <property type="match status" value="1"/>
</dbReference>
<evidence type="ECO:0000259" key="2">
    <source>
        <dbReference type="Pfam" id="PF13883"/>
    </source>
</evidence>
<dbReference type="InterPro" id="IPR037119">
    <property type="entry name" value="Haem_oxidase_HugZ-like_sf"/>
</dbReference>
<dbReference type="InterPro" id="IPR055343">
    <property type="entry name" value="CREG_beta-barrel"/>
</dbReference>
<reference evidence="3 4" key="1">
    <citation type="submission" date="2014-12" db="EMBL/GenBank/DDBJ databases">
        <title>Genome sequencing of Alteromonas marina AD001.</title>
        <authorList>
            <person name="Adrian T.G.S."/>
            <person name="Chan K.G."/>
        </authorList>
    </citation>
    <scope>NUCLEOTIDE SEQUENCE [LARGE SCALE GENOMIC DNA]</scope>
    <source>
        <strain evidence="3 4">AD001</strain>
    </source>
</reference>
<accession>A0A0B3YVS0</accession>
<dbReference type="EMBL" id="JWLW01000066">
    <property type="protein sequence ID" value="KHT44634.1"/>
    <property type="molecule type" value="Genomic_DNA"/>
</dbReference>
<dbReference type="SUPFAM" id="SSF50475">
    <property type="entry name" value="FMN-binding split barrel"/>
    <property type="match status" value="1"/>
</dbReference>
<feature type="domain" description="DUF2470" evidence="1">
    <location>
        <begin position="160"/>
        <end position="228"/>
    </location>
</feature>
<gene>
    <name evidence="3" type="ORF">RJ41_17415</name>
</gene>
<keyword evidence="4" id="KW-1185">Reference proteome</keyword>
<dbReference type="RefSeq" id="WP_039223429.1">
    <property type="nucleotide sequence ID" value="NZ_JWLW01000066.1"/>
</dbReference>
<dbReference type="Gene3D" id="3.20.180.10">
    <property type="entry name" value="PNP-oxidase-like"/>
    <property type="match status" value="1"/>
</dbReference>
<dbReference type="GO" id="GO:0005737">
    <property type="term" value="C:cytoplasm"/>
    <property type="evidence" value="ECO:0007669"/>
    <property type="project" value="UniProtKB-ARBA"/>
</dbReference>
<protein>
    <submittedName>
        <fullName evidence="3">Pyridoxamine 5'-phosphate oxidase</fullName>
    </submittedName>
</protein>
<dbReference type="Gene3D" id="2.30.110.10">
    <property type="entry name" value="Electron Transport, Fmn-binding Protein, Chain A"/>
    <property type="match status" value="1"/>
</dbReference>
<dbReference type="OrthoDB" id="9776211at2"/>
<dbReference type="AlphaFoldDB" id="A0A0B3YVS0"/>
<dbReference type="Pfam" id="PF10615">
    <property type="entry name" value="DUF2470"/>
    <property type="match status" value="1"/>
</dbReference>
<dbReference type="PANTHER" id="PTHR13343">
    <property type="entry name" value="CREG1 PROTEIN"/>
    <property type="match status" value="1"/>
</dbReference>
<sequence length="243" mass="27329">MSMQDIAFQAKQLSRTHHSGVLGTHSTSMPGYPFGSVVPYYLTSGGDAVIYISDIALHTRNIKANDKVSLTIFDAGEDDSQANGRVTIMGSAELANQDDVKAQYLRLFPQAKKYEQTHDFNFYVIRTERVRFIGGFGKIHWVDKNYWRVEVQEWHSAPEGMITHMNEDHQDAMQLILQHKVGVNTEAPIMHSVFPEGMHCGTEKQTWFIPFEAPCASSTDVRKALVKLTNDARNTLNVPKAVS</sequence>
<comment type="caution">
    <text evidence="3">The sequence shown here is derived from an EMBL/GenBank/DDBJ whole genome shotgun (WGS) entry which is preliminary data.</text>
</comment>
<feature type="domain" description="CREG-like beta-barrel" evidence="2">
    <location>
        <begin position="3"/>
        <end position="147"/>
    </location>
</feature>